<sequence>MTAEMKNPRLMADMPERSLLRGETAKMPMTAVMTPMAGMMSGRTSPSSPNAALPRMSAATRVTA</sequence>
<gene>
    <name evidence="2" type="ORF">UFOPK3772_02370</name>
</gene>
<feature type="region of interest" description="Disordered" evidence="1">
    <location>
        <begin position="37"/>
        <end position="64"/>
    </location>
</feature>
<dbReference type="AlphaFoldDB" id="A0A6J7L5L2"/>
<protein>
    <submittedName>
        <fullName evidence="2">Unannotated protein</fullName>
    </submittedName>
</protein>
<feature type="region of interest" description="Disordered" evidence="1">
    <location>
        <begin position="1"/>
        <end position="25"/>
    </location>
</feature>
<reference evidence="2" key="1">
    <citation type="submission" date="2020-05" db="EMBL/GenBank/DDBJ databases">
        <authorList>
            <person name="Chiriac C."/>
            <person name="Salcher M."/>
            <person name="Ghai R."/>
            <person name="Kavagutti S V."/>
        </authorList>
    </citation>
    <scope>NUCLEOTIDE SEQUENCE</scope>
</reference>
<dbReference type="EMBL" id="CAFBNE010000088">
    <property type="protein sequence ID" value="CAB4963321.1"/>
    <property type="molecule type" value="Genomic_DNA"/>
</dbReference>
<organism evidence="2">
    <name type="scientific">freshwater metagenome</name>
    <dbReference type="NCBI Taxonomy" id="449393"/>
    <lineage>
        <taxon>unclassified sequences</taxon>
        <taxon>metagenomes</taxon>
        <taxon>ecological metagenomes</taxon>
    </lineage>
</organism>
<proteinExistence type="predicted"/>
<evidence type="ECO:0000256" key="1">
    <source>
        <dbReference type="SAM" id="MobiDB-lite"/>
    </source>
</evidence>
<accession>A0A6J7L5L2</accession>
<evidence type="ECO:0000313" key="2">
    <source>
        <dbReference type="EMBL" id="CAB4963321.1"/>
    </source>
</evidence>
<feature type="compositionally biased region" description="Basic and acidic residues" evidence="1">
    <location>
        <begin position="14"/>
        <end position="24"/>
    </location>
</feature>
<name>A0A6J7L5L2_9ZZZZ</name>